<dbReference type="Proteomes" id="UP001066276">
    <property type="component" value="Chromosome 8"/>
</dbReference>
<dbReference type="AlphaFoldDB" id="A0AAV7NRL2"/>
<evidence type="ECO:0000313" key="3">
    <source>
        <dbReference type="Proteomes" id="UP001066276"/>
    </source>
</evidence>
<proteinExistence type="predicted"/>
<keyword evidence="3" id="KW-1185">Reference proteome</keyword>
<sequence>MKRVATGLQAASLVRRQGRRRAETGPAHGGQAAVAAAFQLFPSAPRAVLPQLKPNKKARHSKARETAAERSHICCQINSASPEMPSASGERGCHRLHAQSAEVRVLFRLIALIMGTS</sequence>
<comment type="caution">
    <text evidence="2">The sequence shown here is derived from an EMBL/GenBank/DDBJ whole genome shotgun (WGS) entry which is preliminary data.</text>
</comment>
<accession>A0AAV7NRL2</accession>
<protein>
    <submittedName>
        <fullName evidence="2">Uncharacterized protein</fullName>
    </submittedName>
</protein>
<reference evidence="2" key="1">
    <citation type="journal article" date="2022" name="bioRxiv">
        <title>Sequencing and chromosome-scale assembly of the giantPleurodeles waltlgenome.</title>
        <authorList>
            <person name="Brown T."/>
            <person name="Elewa A."/>
            <person name="Iarovenko S."/>
            <person name="Subramanian E."/>
            <person name="Araus A.J."/>
            <person name="Petzold A."/>
            <person name="Susuki M."/>
            <person name="Suzuki K.-i.T."/>
            <person name="Hayashi T."/>
            <person name="Toyoda A."/>
            <person name="Oliveira C."/>
            <person name="Osipova E."/>
            <person name="Leigh N.D."/>
            <person name="Simon A."/>
            <person name="Yun M.H."/>
        </authorList>
    </citation>
    <scope>NUCLEOTIDE SEQUENCE</scope>
    <source>
        <strain evidence="2">20211129_DDA</strain>
        <tissue evidence="2">Liver</tissue>
    </source>
</reference>
<feature type="region of interest" description="Disordered" evidence="1">
    <location>
        <begin position="1"/>
        <end position="29"/>
    </location>
</feature>
<organism evidence="2 3">
    <name type="scientific">Pleurodeles waltl</name>
    <name type="common">Iberian ribbed newt</name>
    <dbReference type="NCBI Taxonomy" id="8319"/>
    <lineage>
        <taxon>Eukaryota</taxon>
        <taxon>Metazoa</taxon>
        <taxon>Chordata</taxon>
        <taxon>Craniata</taxon>
        <taxon>Vertebrata</taxon>
        <taxon>Euteleostomi</taxon>
        <taxon>Amphibia</taxon>
        <taxon>Batrachia</taxon>
        <taxon>Caudata</taxon>
        <taxon>Salamandroidea</taxon>
        <taxon>Salamandridae</taxon>
        <taxon>Pleurodelinae</taxon>
        <taxon>Pleurodeles</taxon>
    </lineage>
</organism>
<evidence type="ECO:0000256" key="1">
    <source>
        <dbReference type="SAM" id="MobiDB-lite"/>
    </source>
</evidence>
<dbReference type="EMBL" id="JANPWB010000012">
    <property type="protein sequence ID" value="KAJ1118546.1"/>
    <property type="molecule type" value="Genomic_DNA"/>
</dbReference>
<feature type="region of interest" description="Disordered" evidence="1">
    <location>
        <begin position="51"/>
        <end position="71"/>
    </location>
</feature>
<name>A0AAV7NRL2_PLEWA</name>
<evidence type="ECO:0000313" key="2">
    <source>
        <dbReference type="EMBL" id="KAJ1118546.1"/>
    </source>
</evidence>
<gene>
    <name evidence="2" type="ORF">NDU88_006737</name>
</gene>